<organism evidence="1 2">
    <name type="scientific">Caerostris extrusa</name>
    <name type="common">Bark spider</name>
    <name type="synonym">Caerostris bankana</name>
    <dbReference type="NCBI Taxonomy" id="172846"/>
    <lineage>
        <taxon>Eukaryota</taxon>
        <taxon>Metazoa</taxon>
        <taxon>Ecdysozoa</taxon>
        <taxon>Arthropoda</taxon>
        <taxon>Chelicerata</taxon>
        <taxon>Arachnida</taxon>
        <taxon>Araneae</taxon>
        <taxon>Araneomorphae</taxon>
        <taxon>Entelegynae</taxon>
        <taxon>Araneoidea</taxon>
        <taxon>Araneidae</taxon>
        <taxon>Caerostris</taxon>
    </lineage>
</organism>
<proteinExistence type="predicted"/>
<reference evidence="1 2" key="1">
    <citation type="submission" date="2021-06" db="EMBL/GenBank/DDBJ databases">
        <title>Caerostris extrusa draft genome.</title>
        <authorList>
            <person name="Kono N."/>
            <person name="Arakawa K."/>
        </authorList>
    </citation>
    <scope>NUCLEOTIDE SEQUENCE [LARGE SCALE GENOMIC DNA]</scope>
</reference>
<accession>A0AAV4W3N1</accession>
<gene>
    <name evidence="1" type="ORF">CEXT_263621</name>
</gene>
<comment type="caution">
    <text evidence="1">The sequence shown here is derived from an EMBL/GenBank/DDBJ whole genome shotgun (WGS) entry which is preliminary data.</text>
</comment>
<protein>
    <submittedName>
        <fullName evidence="1">Uncharacterized protein</fullName>
    </submittedName>
</protein>
<evidence type="ECO:0000313" key="2">
    <source>
        <dbReference type="Proteomes" id="UP001054945"/>
    </source>
</evidence>
<dbReference type="AlphaFoldDB" id="A0AAV4W3N1"/>
<dbReference type="EMBL" id="BPLR01015612">
    <property type="protein sequence ID" value="GIY77361.1"/>
    <property type="molecule type" value="Genomic_DNA"/>
</dbReference>
<dbReference type="Proteomes" id="UP001054945">
    <property type="component" value="Unassembled WGS sequence"/>
</dbReference>
<sequence length="101" mass="11591">MENPCRGTSAFCLKNRGSKNSSKIRRIVQYKLKQEFMPSDSGQAVFDWLRKIIQCVIHFLFRFDLTDFRSSGLTVFRSSGLTVFRSSGLTVFREAVLQSSE</sequence>
<name>A0AAV4W3N1_CAEEX</name>
<keyword evidence="2" id="KW-1185">Reference proteome</keyword>
<evidence type="ECO:0000313" key="1">
    <source>
        <dbReference type="EMBL" id="GIY77361.1"/>
    </source>
</evidence>